<protein>
    <submittedName>
        <fullName evidence="2">FAD dependent oxidoreductase</fullName>
    </submittedName>
</protein>
<dbReference type="EMBL" id="CAADFK010000018">
    <property type="protein sequence ID" value="VFK11011.1"/>
    <property type="molecule type" value="Genomic_DNA"/>
</dbReference>
<gene>
    <name evidence="2" type="ORF">BECKLPF1236B_GA0070989_101828</name>
</gene>
<evidence type="ECO:0000256" key="1">
    <source>
        <dbReference type="SAM" id="Phobius"/>
    </source>
</evidence>
<accession>A0A450W1T3</accession>
<dbReference type="PANTHER" id="PTHR43422:SF3">
    <property type="entry name" value="THIAMINE THIAZOLE SYNTHASE"/>
    <property type="match status" value="1"/>
</dbReference>
<dbReference type="PANTHER" id="PTHR43422">
    <property type="entry name" value="THIAMINE THIAZOLE SYNTHASE"/>
    <property type="match status" value="1"/>
</dbReference>
<dbReference type="AlphaFoldDB" id="A0A450W1T3"/>
<keyword evidence="1" id="KW-0472">Membrane</keyword>
<reference evidence="2" key="1">
    <citation type="submission" date="2019-02" db="EMBL/GenBank/DDBJ databases">
        <authorList>
            <person name="Gruber-Vodicka R. H."/>
            <person name="Seah K. B. B."/>
        </authorList>
    </citation>
    <scope>NUCLEOTIDE SEQUENCE</scope>
    <source>
        <strain evidence="2">BECK_S313</strain>
    </source>
</reference>
<evidence type="ECO:0000313" key="2">
    <source>
        <dbReference type="EMBL" id="VFK11011.1"/>
    </source>
</evidence>
<feature type="transmembrane region" description="Helical" evidence="1">
    <location>
        <begin position="12"/>
        <end position="29"/>
    </location>
</feature>
<dbReference type="InterPro" id="IPR036188">
    <property type="entry name" value="FAD/NAD-bd_sf"/>
</dbReference>
<dbReference type="Pfam" id="PF12831">
    <property type="entry name" value="FAD_oxidored"/>
    <property type="match status" value="1"/>
</dbReference>
<keyword evidence="1" id="KW-0812">Transmembrane</keyword>
<dbReference type="Gene3D" id="3.50.50.60">
    <property type="entry name" value="FAD/NAD(P)-binding domain"/>
    <property type="match status" value="1"/>
</dbReference>
<proteinExistence type="predicted"/>
<name>A0A450W1T3_9GAMM</name>
<dbReference type="SUPFAM" id="SSF51905">
    <property type="entry name" value="FAD/NAD(P)-binding domain"/>
    <property type="match status" value="1"/>
</dbReference>
<sequence>MRTISKETAMPTVIIVGGGISGLITAIAVSKHVEKVTIIERDKLTEGRLERKGTPQGKHIHAFLRGGLDCMERIAPGTLDAMERSGAKAVDLTDDHLWFQYGHYAPRYKSGVISYSQTRKNVENILLEKAKRIPTIHIENETVVEELLYDKGTNSIIGIKTKKADSGTRKTHSADILVDASGRGSRFPRYIEENTGIELKKETSTKIDVEYASRIYEAYEAEDIDFKGLIVYQSPPDIKKGGVLHTMKDGA</sequence>
<organism evidence="2">
    <name type="scientific">Candidatus Kentrum sp. LPFa</name>
    <dbReference type="NCBI Taxonomy" id="2126335"/>
    <lineage>
        <taxon>Bacteria</taxon>
        <taxon>Pseudomonadati</taxon>
        <taxon>Pseudomonadota</taxon>
        <taxon>Gammaproteobacteria</taxon>
        <taxon>Candidatus Kentrum</taxon>
    </lineage>
</organism>
<keyword evidence="1" id="KW-1133">Transmembrane helix</keyword>